<dbReference type="AlphaFoldDB" id="A0AAU8BPG3"/>
<evidence type="ECO:0000256" key="1">
    <source>
        <dbReference type="ARBA" id="ARBA00004651"/>
    </source>
</evidence>
<gene>
    <name evidence="7" type="ORF">PG915_17745</name>
</gene>
<dbReference type="GO" id="GO:0005886">
    <property type="term" value="C:plasma membrane"/>
    <property type="evidence" value="ECO:0007669"/>
    <property type="project" value="UniProtKB-SubCell"/>
</dbReference>
<keyword evidence="5 6" id="KW-0472">Membrane</keyword>
<feature type="transmembrane region" description="Helical" evidence="6">
    <location>
        <begin position="67"/>
        <end position="86"/>
    </location>
</feature>
<dbReference type="RefSeq" id="WP_353499750.1">
    <property type="nucleotide sequence ID" value="NZ_CP115921.1"/>
</dbReference>
<proteinExistence type="predicted"/>
<dbReference type="KEGG" id="vck:PG915_17745"/>
<evidence type="ECO:0000256" key="4">
    <source>
        <dbReference type="ARBA" id="ARBA00022989"/>
    </source>
</evidence>
<feature type="transmembrane region" description="Helical" evidence="6">
    <location>
        <begin position="172"/>
        <end position="194"/>
    </location>
</feature>
<reference evidence="7" key="1">
    <citation type="submission" date="2023-01" db="EMBL/GenBank/DDBJ databases">
        <title>Vibrio sp. CB1-14 genome sequencing.</title>
        <authorList>
            <person name="Otstavnykh N."/>
            <person name="Isaeva M."/>
            <person name="Meleshko D."/>
        </authorList>
    </citation>
    <scope>NUCLEOTIDE SEQUENCE</scope>
    <source>
        <strain evidence="7">CB1-14</strain>
    </source>
</reference>
<dbReference type="PANTHER" id="PTHR30086:SF20">
    <property type="entry name" value="ARGININE EXPORTER PROTEIN ARGO-RELATED"/>
    <property type="match status" value="1"/>
</dbReference>
<dbReference type="EMBL" id="CP115921">
    <property type="protein sequence ID" value="XCD18605.1"/>
    <property type="molecule type" value="Genomic_DNA"/>
</dbReference>
<evidence type="ECO:0000256" key="6">
    <source>
        <dbReference type="SAM" id="Phobius"/>
    </source>
</evidence>
<dbReference type="GO" id="GO:0015171">
    <property type="term" value="F:amino acid transmembrane transporter activity"/>
    <property type="evidence" value="ECO:0007669"/>
    <property type="project" value="TreeGrafter"/>
</dbReference>
<protein>
    <submittedName>
        <fullName evidence="7">LysE family translocator</fullName>
    </submittedName>
</protein>
<comment type="subcellular location">
    <subcellularLocation>
        <location evidence="1">Cell membrane</location>
        <topology evidence="1">Multi-pass membrane protein</topology>
    </subcellularLocation>
</comment>
<keyword evidence="4 6" id="KW-1133">Transmembrane helix</keyword>
<evidence type="ECO:0000256" key="5">
    <source>
        <dbReference type="ARBA" id="ARBA00023136"/>
    </source>
</evidence>
<sequence length="196" mass="21300">MESQLAFITICIASASSPGPGMLAVLSNSLNQNMQRTIPVILGISTGLLLASILSNSWLLTLVHTNALAYQVMTGLCSSYIIYLGCRAIYYSTSQALIESRSYGYKSGVLISLLNPKTIVFFGALFPLFVKSEQYFALQAALLTLELVVITLSIHLLLSLATEKVARFLKRYVVTINRLTGLLFIALGLSGLMLQV</sequence>
<organism evidence="7">
    <name type="scientific">Vibrio chaetopteri</name>
    <dbReference type="NCBI Taxonomy" id="3016528"/>
    <lineage>
        <taxon>Bacteria</taxon>
        <taxon>Pseudomonadati</taxon>
        <taxon>Pseudomonadota</taxon>
        <taxon>Gammaproteobacteria</taxon>
        <taxon>Vibrionales</taxon>
        <taxon>Vibrionaceae</taxon>
        <taxon>Vibrio</taxon>
    </lineage>
</organism>
<accession>A0AAU8BPG3</accession>
<dbReference type="PANTHER" id="PTHR30086">
    <property type="entry name" value="ARGININE EXPORTER PROTEIN ARGO"/>
    <property type="match status" value="1"/>
</dbReference>
<feature type="transmembrane region" description="Helical" evidence="6">
    <location>
        <begin position="107"/>
        <end position="130"/>
    </location>
</feature>
<dbReference type="InterPro" id="IPR001123">
    <property type="entry name" value="LeuE-type"/>
</dbReference>
<evidence type="ECO:0000256" key="2">
    <source>
        <dbReference type="ARBA" id="ARBA00022475"/>
    </source>
</evidence>
<feature type="transmembrane region" description="Helical" evidence="6">
    <location>
        <begin position="38"/>
        <end position="61"/>
    </location>
</feature>
<evidence type="ECO:0000256" key="3">
    <source>
        <dbReference type="ARBA" id="ARBA00022692"/>
    </source>
</evidence>
<keyword evidence="3 6" id="KW-0812">Transmembrane</keyword>
<dbReference type="Pfam" id="PF01810">
    <property type="entry name" value="LysE"/>
    <property type="match status" value="1"/>
</dbReference>
<feature type="transmembrane region" description="Helical" evidence="6">
    <location>
        <begin position="6"/>
        <end position="26"/>
    </location>
</feature>
<name>A0AAU8BPG3_9VIBR</name>
<keyword evidence="2" id="KW-1003">Cell membrane</keyword>
<evidence type="ECO:0000313" key="7">
    <source>
        <dbReference type="EMBL" id="XCD18605.1"/>
    </source>
</evidence>
<feature type="transmembrane region" description="Helical" evidence="6">
    <location>
        <begin position="136"/>
        <end position="160"/>
    </location>
</feature>